<dbReference type="Gene3D" id="1.20.120.430">
    <property type="entry name" value="tRNA modification GTPase MnmE domain 2"/>
    <property type="match status" value="1"/>
</dbReference>
<keyword evidence="7" id="KW-0472">Membrane</keyword>
<keyword evidence="9" id="KW-0378">Hydrolase</keyword>
<dbReference type="Gene3D" id="3.40.50.300">
    <property type="entry name" value="P-loop containing nucleotide triphosphate hydrolases"/>
    <property type="match status" value="1"/>
</dbReference>
<dbReference type="NCBIfam" id="TIGR00231">
    <property type="entry name" value="small_GTP"/>
    <property type="match status" value="1"/>
</dbReference>
<dbReference type="InterPro" id="IPR027417">
    <property type="entry name" value="P-loop_NTPase"/>
</dbReference>
<dbReference type="InParanoid" id="A0A0V0QPI4"/>
<evidence type="ECO:0000256" key="5">
    <source>
        <dbReference type="PROSITE-ProRule" id="PRU00409"/>
    </source>
</evidence>
<dbReference type="InterPro" id="IPR027266">
    <property type="entry name" value="TrmE/GcvT-like"/>
</dbReference>
<organism evidence="9 10">
    <name type="scientific">Pseudocohnilembus persalinus</name>
    <name type="common">Ciliate</name>
    <dbReference type="NCBI Taxonomy" id="266149"/>
    <lineage>
        <taxon>Eukaryota</taxon>
        <taxon>Sar</taxon>
        <taxon>Alveolata</taxon>
        <taxon>Ciliophora</taxon>
        <taxon>Intramacronucleata</taxon>
        <taxon>Oligohymenophorea</taxon>
        <taxon>Scuticociliatia</taxon>
        <taxon>Philasterida</taxon>
        <taxon>Pseudocohnilembidae</taxon>
        <taxon>Pseudocohnilembus</taxon>
    </lineage>
</organism>
<dbReference type="GO" id="GO:0005524">
    <property type="term" value="F:ATP binding"/>
    <property type="evidence" value="ECO:0007669"/>
    <property type="project" value="UniProtKB-UniRule"/>
</dbReference>
<dbReference type="InterPro" id="IPR004344">
    <property type="entry name" value="TTL/TTLL_fam"/>
</dbReference>
<protein>
    <submittedName>
        <fullName evidence="9">p-loop containing nucleoside triphosphate hydrolase</fullName>
    </submittedName>
</protein>
<proteinExistence type="inferred from homology"/>
<dbReference type="InterPro" id="IPR031168">
    <property type="entry name" value="G_TrmE"/>
</dbReference>
<feature type="domain" description="ATP-grasp" evidence="8">
    <location>
        <begin position="726"/>
        <end position="992"/>
    </location>
</feature>
<dbReference type="SUPFAM" id="SSF56059">
    <property type="entry name" value="Glutathione synthetase ATP-binding domain-like"/>
    <property type="match status" value="1"/>
</dbReference>
<accession>A0A0V0QPI4</accession>
<evidence type="ECO:0000313" key="10">
    <source>
        <dbReference type="Proteomes" id="UP000054937"/>
    </source>
</evidence>
<dbReference type="InterPro" id="IPR011761">
    <property type="entry name" value="ATP-grasp"/>
</dbReference>
<dbReference type="PROSITE" id="PS51221">
    <property type="entry name" value="TTL"/>
    <property type="match status" value="1"/>
</dbReference>
<evidence type="ECO:0000256" key="6">
    <source>
        <dbReference type="SAM" id="MobiDB-lite"/>
    </source>
</evidence>
<reference evidence="9 10" key="1">
    <citation type="journal article" date="2015" name="Sci. Rep.">
        <title>Genome of the facultative scuticociliatosis pathogen Pseudocohnilembus persalinus provides insight into its virulence through horizontal gene transfer.</title>
        <authorList>
            <person name="Xiong J."/>
            <person name="Wang G."/>
            <person name="Cheng J."/>
            <person name="Tian M."/>
            <person name="Pan X."/>
            <person name="Warren A."/>
            <person name="Jiang C."/>
            <person name="Yuan D."/>
            <person name="Miao W."/>
        </authorList>
    </citation>
    <scope>NUCLEOTIDE SEQUENCE [LARGE SCALE GENOMIC DNA]</scope>
    <source>
        <strain evidence="9">36N120E</strain>
    </source>
</reference>
<comment type="caution">
    <text evidence="9">The sequence shown here is derived from an EMBL/GenBank/DDBJ whole genome shotgun (WGS) entry which is preliminary data.</text>
</comment>
<dbReference type="Pfam" id="PF12631">
    <property type="entry name" value="MnmE_helical"/>
    <property type="match status" value="1"/>
</dbReference>
<dbReference type="PROSITE" id="PS50975">
    <property type="entry name" value="ATP_GRASP"/>
    <property type="match status" value="1"/>
</dbReference>
<evidence type="ECO:0000256" key="2">
    <source>
        <dbReference type="ARBA" id="ARBA00022694"/>
    </source>
</evidence>
<dbReference type="InterPro" id="IPR018948">
    <property type="entry name" value="GTP-bd_TrmE_N"/>
</dbReference>
<evidence type="ECO:0000256" key="7">
    <source>
        <dbReference type="SAM" id="Phobius"/>
    </source>
</evidence>
<keyword evidence="7" id="KW-1133">Transmembrane helix</keyword>
<name>A0A0V0QPI4_PSEPJ</name>
<keyword evidence="2" id="KW-0819">tRNA processing</keyword>
<dbReference type="GO" id="GO:0005525">
    <property type="term" value="F:GTP binding"/>
    <property type="evidence" value="ECO:0007669"/>
    <property type="project" value="UniProtKB-KW"/>
</dbReference>
<evidence type="ECO:0000256" key="4">
    <source>
        <dbReference type="ARBA" id="ARBA00023134"/>
    </source>
</evidence>
<dbReference type="InterPro" id="IPR025867">
    <property type="entry name" value="MnmE_helical"/>
</dbReference>
<keyword evidence="4" id="KW-0342">GTP-binding</keyword>
<dbReference type="InterPro" id="IPR006073">
    <property type="entry name" value="GTP-bd"/>
</dbReference>
<dbReference type="EMBL" id="LDAU01000122">
    <property type="protein sequence ID" value="KRX03994.1"/>
    <property type="molecule type" value="Genomic_DNA"/>
</dbReference>
<feature type="transmembrane region" description="Helical" evidence="7">
    <location>
        <begin position="80"/>
        <end position="100"/>
    </location>
</feature>
<gene>
    <name evidence="9" type="ORF">PPERSA_12441</name>
</gene>
<dbReference type="InterPro" id="IPR005225">
    <property type="entry name" value="Small_GTP-bd"/>
</dbReference>
<keyword evidence="3 5" id="KW-0547">Nucleotide-binding</keyword>
<evidence type="ECO:0000313" key="9">
    <source>
        <dbReference type="EMBL" id="KRX03994.1"/>
    </source>
</evidence>
<dbReference type="Pfam" id="PF03133">
    <property type="entry name" value="TTL"/>
    <property type="match status" value="1"/>
</dbReference>
<evidence type="ECO:0000256" key="1">
    <source>
        <dbReference type="ARBA" id="ARBA00011043"/>
    </source>
</evidence>
<dbReference type="Proteomes" id="UP000054937">
    <property type="component" value="Unassembled WGS sequence"/>
</dbReference>
<dbReference type="Pfam" id="PF01926">
    <property type="entry name" value="MMR_HSR1"/>
    <property type="match status" value="1"/>
</dbReference>
<dbReference type="GO" id="GO:0002098">
    <property type="term" value="P:tRNA wobble uridine modification"/>
    <property type="evidence" value="ECO:0007669"/>
    <property type="project" value="TreeGrafter"/>
</dbReference>
<dbReference type="Gene3D" id="3.30.470.20">
    <property type="entry name" value="ATP-grasp fold, B domain"/>
    <property type="match status" value="1"/>
</dbReference>
<dbReference type="AlphaFoldDB" id="A0A0V0QPI4"/>
<dbReference type="CDD" id="cd04164">
    <property type="entry name" value="trmE"/>
    <property type="match status" value="1"/>
</dbReference>
<dbReference type="OrthoDB" id="188276at2759"/>
<dbReference type="SUPFAM" id="SSF52540">
    <property type="entry name" value="P-loop containing nucleoside triphosphate hydrolases"/>
    <property type="match status" value="1"/>
</dbReference>
<keyword evidence="10" id="KW-1185">Reference proteome</keyword>
<dbReference type="HAMAP" id="MF_00379">
    <property type="entry name" value="GTPase_MnmE"/>
    <property type="match status" value="1"/>
</dbReference>
<dbReference type="Pfam" id="PF10396">
    <property type="entry name" value="TrmE_N"/>
    <property type="match status" value="1"/>
</dbReference>
<dbReference type="GO" id="GO:0003924">
    <property type="term" value="F:GTPase activity"/>
    <property type="evidence" value="ECO:0007669"/>
    <property type="project" value="InterPro"/>
</dbReference>
<dbReference type="PANTHER" id="PTHR42714">
    <property type="entry name" value="TRNA MODIFICATION GTPASE GTPBP3"/>
    <property type="match status" value="1"/>
</dbReference>
<comment type="similarity">
    <text evidence="1">Belongs to the TRAFAC class TrmE-Era-EngA-EngB-Septin-like GTPase superfamily. TrmE GTPase family.</text>
</comment>
<sequence>MDNKKEEQQQKQQQYNNNQFIKGAFLTLKAAGLTDPSDDEKYSNLNGNVMRSQGLLMIFSLFWARMWEVGNFPIPTKNRWLYYGGCVFLPSIFHVGYISILRVSGHEAYKSLRFLNPKINEDQQQEKQQLLQKLKIRPKQALLRKIYNIDYNFKKDIIDQALILYFPGPNSYTGEDIIEFHLHGSKAIQNKMLQQLSQINNYRLADPGEFTQRALLNEKLDLYEVEALSDVLSSETEYQRLFSSAQFLGQNKQVYSSWKQKISLNMAYIEALIDFEETEADIENNTLQLVHENVLEICKEMEVALQFNNISEIVKEGIKITIIGSPNAGKSSLLNILSKRDAAIISNIPGTTRDIVQVDYNIDGIYCKLYDTAGLRESIDIIENEGIKKALKQAQESHVIIELIDGEIIDQFEIRENKLVFFLQPQQDKINFNSTQNDNKIHFRFINKLDILDEKIQNLINLNNQEKNVKKLQIYIKEEDGKEIPIDNILSTKFDFTLLNFTQTLKSKIQQTFYSFQNGCNNDISQQQQIEQQSLIANQRQRNEVDQCLQNLKNFLEYIEQRDKNTEFIDVVICAEYLRSALYHIGKIQGRVDNEDSNNNQQYAQTEKERKLKSQNCDPNQEKKLVIFDNTYIKQNYKESLVRDYFDDRPCEYQIKHMSEQNKNFFLKWVFSPHQINYSSFKEGQQLVNHIQKLETIQDKSLMVETLENFDKFNKLNNQQTHINSSQFLPETYTINLQSQNFSDKEKQFFDIQDKGLWISKPTNQFGGQGIQIIRDLHHMQEQLKSTKLKDYKNASQLYKIDKNQKIVLQKYIENPMLIEGKKFDIRSYVFIASTKPKYVALYHDGFIRRALHNYTLDTQKGIDDKQIHLTNVFTQSKDSNYKEKQNSLMMSQDEFYNYFVNQAGFTDQQYQNVQKQIREISAYIIAGAQRTLTNKKGYFQVLGFDFMLDENLKVYLIEINKSPSWQILNEKQQFKKEMLHSFIDLVMDLFENEQNANLDKYKNHPSFDLIVNEYENYYAYKDEKQ</sequence>
<keyword evidence="7" id="KW-0812">Transmembrane</keyword>
<evidence type="ECO:0000256" key="3">
    <source>
        <dbReference type="ARBA" id="ARBA00022741"/>
    </source>
</evidence>
<dbReference type="GO" id="GO:0046872">
    <property type="term" value="F:metal ion binding"/>
    <property type="evidence" value="ECO:0007669"/>
    <property type="project" value="InterPro"/>
</dbReference>
<evidence type="ECO:0000259" key="8">
    <source>
        <dbReference type="PROSITE" id="PS50975"/>
    </source>
</evidence>
<dbReference type="InterPro" id="IPR027368">
    <property type="entry name" value="MnmE_dom2"/>
</dbReference>
<dbReference type="CDD" id="cd14858">
    <property type="entry name" value="TrmE_N"/>
    <property type="match status" value="1"/>
</dbReference>
<feature type="region of interest" description="Disordered" evidence="6">
    <location>
        <begin position="594"/>
        <end position="616"/>
    </location>
</feature>
<dbReference type="InterPro" id="IPR004520">
    <property type="entry name" value="GTPase_MnmE"/>
</dbReference>
<keyword evidence="5" id="KW-0067">ATP-binding</keyword>
<dbReference type="GO" id="GO:0005737">
    <property type="term" value="C:cytoplasm"/>
    <property type="evidence" value="ECO:0007669"/>
    <property type="project" value="TreeGrafter"/>
</dbReference>
<dbReference type="Gene3D" id="3.30.1360.120">
    <property type="entry name" value="Probable tRNA modification gtpase trme, domain 1"/>
    <property type="match status" value="1"/>
</dbReference>
<dbReference type="GO" id="GO:0030488">
    <property type="term" value="P:tRNA methylation"/>
    <property type="evidence" value="ECO:0007669"/>
    <property type="project" value="TreeGrafter"/>
</dbReference>
<dbReference type="PANTHER" id="PTHR42714:SF2">
    <property type="entry name" value="TRNA MODIFICATION GTPASE GTPBP3, MITOCHONDRIAL"/>
    <property type="match status" value="1"/>
</dbReference>